<dbReference type="Gene3D" id="2.160.10.10">
    <property type="entry name" value="Hexapeptide repeat proteins"/>
    <property type="match status" value="1"/>
</dbReference>
<evidence type="ECO:0000313" key="4">
    <source>
        <dbReference type="Proteomes" id="UP000249638"/>
    </source>
</evidence>
<evidence type="ECO:0000256" key="2">
    <source>
        <dbReference type="ARBA" id="ARBA00022679"/>
    </source>
</evidence>
<keyword evidence="4" id="KW-1185">Reference proteome</keyword>
<name>A0A2W7P328_9BURK</name>
<dbReference type="Proteomes" id="UP000249638">
    <property type="component" value="Unassembled WGS sequence"/>
</dbReference>
<dbReference type="CDD" id="cd05825">
    <property type="entry name" value="LbH_wcaF_like"/>
    <property type="match status" value="1"/>
</dbReference>
<organism evidence="3 4">
    <name type="scientific">Cupriavidus phytorum</name>
    <dbReference type="NCBI Taxonomy" id="3024399"/>
    <lineage>
        <taxon>Bacteria</taxon>
        <taxon>Pseudomonadati</taxon>
        <taxon>Pseudomonadota</taxon>
        <taxon>Betaproteobacteria</taxon>
        <taxon>Burkholderiales</taxon>
        <taxon>Burkholderiaceae</taxon>
        <taxon>Cupriavidus</taxon>
    </lineage>
</organism>
<dbReference type="GO" id="GO:0008374">
    <property type="term" value="F:O-acyltransferase activity"/>
    <property type="evidence" value="ECO:0007669"/>
    <property type="project" value="TreeGrafter"/>
</dbReference>
<dbReference type="PANTHER" id="PTHR23416">
    <property type="entry name" value="SIALIC ACID SYNTHASE-RELATED"/>
    <property type="match status" value="1"/>
</dbReference>
<dbReference type="SUPFAM" id="SSF51161">
    <property type="entry name" value="Trimeric LpxA-like enzymes"/>
    <property type="match status" value="1"/>
</dbReference>
<comment type="similarity">
    <text evidence="1">Belongs to the transferase hexapeptide repeat family.</text>
</comment>
<keyword evidence="2" id="KW-0808">Transferase</keyword>
<comment type="caution">
    <text evidence="3">The sequence shown here is derived from an EMBL/GenBank/DDBJ whole genome shotgun (WGS) entry which is preliminary data.</text>
</comment>
<reference evidence="3" key="1">
    <citation type="submission" date="2018-06" db="EMBL/GenBank/DDBJ databases">
        <title>Genomic Encyclopedia of Type Strains, Phase IV (KMG-V): Genome sequencing to study the core and pangenomes of soil and plant-associated prokaryotes.</title>
        <authorList>
            <person name="Whitman W."/>
        </authorList>
    </citation>
    <scope>NUCLEOTIDE SEQUENCE [LARGE SCALE GENOMIC DNA]</scope>
    <source>
        <strain evidence="3">MLR2-44</strain>
    </source>
</reference>
<sequence length="193" mass="21698">MSAVPETLRMIIQHTHRTSGPSFSLSNRVRRQLWNWVWLWLFRPSLRPMHAWRAALLRLFGARLGRDARVYPAARIWAPWNLVMGEHTAVADGVTLYNISPITLGDYAIVSQGSHLCTGSHDYNSETFQLIASPITLERHVWVCAEAFISPGVTLPEGAVIAPRTVVTKPLREAWTVYGGTPARPIGQRRPQP</sequence>
<dbReference type="InterPro" id="IPR011004">
    <property type="entry name" value="Trimer_LpxA-like_sf"/>
</dbReference>
<dbReference type="EMBL" id="QKZN01000009">
    <property type="protein sequence ID" value="PZX24728.1"/>
    <property type="molecule type" value="Genomic_DNA"/>
</dbReference>
<dbReference type="PANTHER" id="PTHR23416:SF23">
    <property type="entry name" value="ACETYLTRANSFERASE C18B11.09C-RELATED"/>
    <property type="match status" value="1"/>
</dbReference>
<evidence type="ECO:0000313" key="3">
    <source>
        <dbReference type="EMBL" id="PZX24728.1"/>
    </source>
</evidence>
<protein>
    <submittedName>
        <fullName evidence="3">Colanic acid biosynthesis acetyltransferase WcaF</fullName>
    </submittedName>
</protein>
<gene>
    <name evidence="3" type="ORF">C7416_109131</name>
</gene>
<accession>A0A2W7P328</accession>
<dbReference type="GO" id="GO:0005829">
    <property type="term" value="C:cytosol"/>
    <property type="evidence" value="ECO:0007669"/>
    <property type="project" value="TreeGrafter"/>
</dbReference>
<evidence type="ECO:0000256" key="1">
    <source>
        <dbReference type="ARBA" id="ARBA00007274"/>
    </source>
</evidence>
<dbReference type="InterPro" id="IPR051159">
    <property type="entry name" value="Hexapeptide_acetyltransf"/>
</dbReference>
<proteinExistence type="inferred from homology"/>
<dbReference type="AlphaFoldDB" id="A0A2W7P328"/>